<organism evidence="2 3">
    <name type="scientific">Piloderma croceum (strain F 1598)</name>
    <dbReference type="NCBI Taxonomy" id="765440"/>
    <lineage>
        <taxon>Eukaryota</taxon>
        <taxon>Fungi</taxon>
        <taxon>Dikarya</taxon>
        <taxon>Basidiomycota</taxon>
        <taxon>Agaricomycotina</taxon>
        <taxon>Agaricomycetes</taxon>
        <taxon>Agaricomycetidae</taxon>
        <taxon>Atheliales</taxon>
        <taxon>Atheliaceae</taxon>
        <taxon>Piloderma</taxon>
    </lineage>
</organism>
<protein>
    <recommendedName>
        <fullName evidence="4">FCP1 homology domain-containing protein</fullName>
    </recommendedName>
</protein>
<dbReference type="InterPro" id="IPR023214">
    <property type="entry name" value="HAD_sf"/>
</dbReference>
<accession>A0A0C3AG07</accession>
<feature type="region of interest" description="Disordered" evidence="1">
    <location>
        <begin position="1"/>
        <end position="41"/>
    </location>
</feature>
<feature type="non-terminal residue" evidence="2">
    <location>
        <position position="1"/>
    </location>
</feature>
<evidence type="ECO:0000313" key="2">
    <source>
        <dbReference type="EMBL" id="KIM72743.1"/>
    </source>
</evidence>
<evidence type="ECO:0008006" key="4">
    <source>
        <dbReference type="Google" id="ProtNLM"/>
    </source>
</evidence>
<dbReference type="InParanoid" id="A0A0C3AG07"/>
<reference evidence="2 3" key="1">
    <citation type="submission" date="2014-04" db="EMBL/GenBank/DDBJ databases">
        <authorList>
            <consortium name="DOE Joint Genome Institute"/>
            <person name="Kuo A."/>
            <person name="Tarkka M."/>
            <person name="Buscot F."/>
            <person name="Kohler A."/>
            <person name="Nagy L.G."/>
            <person name="Floudas D."/>
            <person name="Copeland A."/>
            <person name="Barry K.W."/>
            <person name="Cichocki N."/>
            <person name="Veneault-Fourrey C."/>
            <person name="LaButti K."/>
            <person name="Lindquist E.A."/>
            <person name="Lipzen A."/>
            <person name="Lundell T."/>
            <person name="Morin E."/>
            <person name="Murat C."/>
            <person name="Sun H."/>
            <person name="Tunlid A."/>
            <person name="Henrissat B."/>
            <person name="Grigoriev I.V."/>
            <person name="Hibbett D.S."/>
            <person name="Martin F."/>
            <person name="Nordberg H.P."/>
            <person name="Cantor M.N."/>
            <person name="Hua S.X."/>
        </authorList>
    </citation>
    <scope>NUCLEOTIDE SEQUENCE [LARGE SCALE GENOMIC DNA]</scope>
    <source>
        <strain evidence="2 3">F 1598</strain>
    </source>
</reference>
<sequence>RKTQTTKDLTKPWAELPLLSSPSPSQIPTQEDPEPEPHSAKTTLLLDDSQLKAHLQPFNHVCVREYDALLRAGDLGILGRERERGEEVGERGVGVGVGENEKDKGEGEGKRIGKGYDPTLLAVIGILDEIKGQSNVAGWIRAGGLWGPSSAVAGVVEEDKKKMWFDHEPTFKYWVRRGRGAVDELRVELVHGVVG</sequence>
<evidence type="ECO:0000313" key="3">
    <source>
        <dbReference type="Proteomes" id="UP000054166"/>
    </source>
</evidence>
<name>A0A0C3AG07_PILCF</name>
<dbReference type="Gene3D" id="3.40.50.1000">
    <property type="entry name" value="HAD superfamily/HAD-like"/>
    <property type="match status" value="1"/>
</dbReference>
<dbReference type="EMBL" id="KN833109">
    <property type="protein sequence ID" value="KIM72743.1"/>
    <property type="molecule type" value="Genomic_DNA"/>
</dbReference>
<feature type="compositionally biased region" description="Basic and acidic residues" evidence="1">
    <location>
        <begin position="99"/>
        <end position="111"/>
    </location>
</feature>
<dbReference type="HOGENOM" id="CLU_018875_2_0_1"/>
<evidence type="ECO:0000256" key="1">
    <source>
        <dbReference type="SAM" id="MobiDB-lite"/>
    </source>
</evidence>
<dbReference type="AlphaFoldDB" id="A0A0C3AG07"/>
<gene>
    <name evidence="2" type="ORF">PILCRDRAFT_81641</name>
</gene>
<dbReference type="STRING" id="765440.A0A0C3AG07"/>
<keyword evidence="3" id="KW-1185">Reference proteome</keyword>
<feature type="region of interest" description="Disordered" evidence="1">
    <location>
        <begin position="84"/>
        <end position="111"/>
    </location>
</feature>
<reference evidence="3" key="2">
    <citation type="submission" date="2015-01" db="EMBL/GenBank/DDBJ databases">
        <title>Evolutionary Origins and Diversification of the Mycorrhizal Mutualists.</title>
        <authorList>
            <consortium name="DOE Joint Genome Institute"/>
            <consortium name="Mycorrhizal Genomics Consortium"/>
            <person name="Kohler A."/>
            <person name="Kuo A."/>
            <person name="Nagy L.G."/>
            <person name="Floudas D."/>
            <person name="Copeland A."/>
            <person name="Barry K.W."/>
            <person name="Cichocki N."/>
            <person name="Veneault-Fourrey C."/>
            <person name="LaButti K."/>
            <person name="Lindquist E.A."/>
            <person name="Lipzen A."/>
            <person name="Lundell T."/>
            <person name="Morin E."/>
            <person name="Murat C."/>
            <person name="Riley R."/>
            <person name="Ohm R."/>
            <person name="Sun H."/>
            <person name="Tunlid A."/>
            <person name="Henrissat B."/>
            <person name="Grigoriev I.V."/>
            <person name="Hibbett D.S."/>
            <person name="Martin F."/>
        </authorList>
    </citation>
    <scope>NUCLEOTIDE SEQUENCE [LARGE SCALE GENOMIC DNA]</scope>
    <source>
        <strain evidence="3">F 1598</strain>
    </source>
</reference>
<dbReference type="OrthoDB" id="1711508at2759"/>
<dbReference type="Proteomes" id="UP000054166">
    <property type="component" value="Unassembled WGS sequence"/>
</dbReference>
<proteinExistence type="predicted"/>